<reference evidence="2" key="1">
    <citation type="journal article" date="2019" name="Sci. Rep.">
        <title>Draft genome of Tanacetum cinerariifolium, the natural source of mosquito coil.</title>
        <authorList>
            <person name="Yamashiro T."/>
            <person name="Shiraishi A."/>
            <person name="Satake H."/>
            <person name="Nakayama K."/>
        </authorList>
    </citation>
    <scope>NUCLEOTIDE SEQUENCE</scope>
</reference>
<accession>A0A6L2N3R1</accession>
<protein>
    <recommendedName>
        <fullName evidence="3">CCHC-type domain-containing protein</fullName>
    </recommendedName>
</protein>
<feature type="coiled-coil region" evidence="1">
    <location>
        <begin position="353"/>
        <end position="380"/>
    </location>
</feature>
<keyword evidence="1" id="KW-0175">Coiled coil</keyword>
<evidence type="ECO:0000256" key="1">
    <source>
        <dbReference type="SAM" id="Coils"/>
    </source>
</evidence>
<proteinExistence type="predicted"/>
<sequence>MLLEVSELTGDERESQLYDDFEHFRQKKGEIVHEYYVKGRQNRVQRNHARGPIVARNRGVQNRVGNANPGQAKRIKCYDCDGIGPIARQCTHLKRPLNSKYFKDKMLLMQAPEKGVVLDKEQLLSITCGEDNSFDDDMYEPSVALNVDRVFQADQCNAFKSDVDEAPTTQTMFMANLSSADLIYDEVDPSYDSDILSEVEDHDNYLDSVGEYHEVHEMQNDVRQNYVVKSNAEYTSDSNIIPYEQYVKDNAKQVVQSNVSSMPNDALMMIINEDTLELAEITRKKMIEKMNCPLCVEKKIKISPLDYSKENYLATFTPQRQLFAKQIFWSSVSKPISKMIVYPPNTPARLGIQTALIKEVKEMKEIFEQMEAEVEQYVMDKKCVEIKKKNLFIENENLLADCLSNELLYSVMNAVNTISRFSELHDAYPVKQACETSHDAPEFDSFFEINKMKEQLQGKNNTIRKLKD</sequence>
<organism evidence="2">
    <name type="scientific">Tanacetum cinerariifolium</name>
    <name type="common">Dalmatian daisy</name>
    <name type="synonym">Chrysanthemum cinerariifolium</name>
    <dbReference type="NCBI Taxonomy" id="118510"/>
    <lineage>
        <taxon>Eukaryota</taxon>
        <taxon>Viridiplantae</taxon>
        <taxon>Streptophyta</taxon>
        <taxon>Embryophyta</taxon>
        <taxon>Tracheophyta</taxon>
        <taxon>Spermatophyta</taxon>
        <taxon>Magnoliopsida</taxon>
        <taxon>eudicotyledons</taxon>
        <taxon>Gunneridae</taxon>
        <taxon>Pentapetalae</taxon>
        <taxon>asterids</taxon>
        <taxon>campanulids</taxon>
        <taxon>Asterales</taxon>
        <taxon>Asteraceae</taxon>
        <taxon>Asteroideae</taxon>
        <taxon>Anthemideae</taxon>
        <taxon>Anthemidinae</taxon>
        <taxon>Tanacetum</taxon>
    </lineage>
</organism>
<dbReference type="AlphaFoldDB" id="A0A6L2N3R1"/>
<evidence type="ECO:0000313" key="2">
    <source>
        <dbReference type="EMBL" id="GEU80840.1"/>
    </source>
</evidence>
<evidence type="ECO:0008006" key="3">
    <source>
        <dbReference type="Google" id="ProtNLM"/>
    </source>
</evidence>
<gene>
    <name evidence="2" type="ORF">Tci_052818</name>
</gene>
<dbReference type="EMBL" id="BKCJ010008155">
    <property type="protein sequence ID" value="GEU80840.1"/>
    <property type="molecule type" value="Genomic_DNA"/>
</dbReference>
<name>A0A6L2N3R1_TANCI</name>
<comment type="caution">
    <text evidence="2">The sequence shown here is derived from an EMBL/GenBank/DDBJ whole genome shotgun (WGS) entry which is preliminary data.</text>
</comment>